<feature type="transmembrane region" description="Helical" evidence="12">
    <location>
        <begin position="18"/>
        <end position="36"/>
    </location>
</feature>
<keyword evidence="8" id="KW-0333">Golgi apparatus</keyword>
<name>A0A0D3KY33_EMIH1</name>
<dbReference type="InterPro" id="IPR051142">
    <property type="entry name" value="Glycosyltransferase_29"/>
</dbReference>
<dbReference type="RefSeq" id="XP_005793097.1">
    <property type="nucleotide sequence ID" value="XM_005793040.1"/>
</dbReference>
<evidence type="ECO:0000256" key="8">
    <source>
        <dbReference type="ARBA" id="ARBA00023034"/>
    </source>
</evidence>
<dbReference type="KEGG" id="ehx:EMIHUDRAFT_454149"/>
<comment type="similarity">
    <text evidence="2">Belongs to the glycosyltransferase 29 family.</text>
</comment>
<dbReference type="Pfam" id="PF00777">
    <property type="entry name" value="Glyco_transf_29"/>
    <property type="match status" value="1"/>
</dbReference>
<dbReference type="AlphaFoldDB" id="A0A0D3KY33"/>
<keyword evidence="7 12" id="KW-1133">Transmembrane helix</keyword>
<keyword evidence="5 12" id="KW-0812">Transmembrane</keyword>
<dbReference type="EnsemblProtists" id="EOD40668">
    <property type="protein sequence ID" value="EOD40668"/>
    <property type="gene ID" value="EMIHUDRAFT_454149"/>
</dbReference>
<dbReference type="Gene3D" id="3.90.1480.20">
    <property type="entry name" value="Glycosyl transferase family 29"/>
    <property type="match status" value="1"/>
</dbReference>
<dbReference type="InterPro" id="IPR038578">
    <property type="entry name" value="GT29-like_sf"/>
</dbReference>
<evidence type="ECO:0000313" key="13">
    <source>
        <dbReference type="EnsemblProtists" id="EOD40668"/>
    </source>
</evidence>
<evidence type="ECO:0000256" key="1">
    <source>
        <dbReference type="ARBA" id="ARBA00004323"/>
    </source>
</evidence>
<evidence type="ECO:0000256" key="9">
    <source>
        <dbReference type="ARBA" id="ARBA00023136"/>
    </source>
</evidence>
<evidence type="ECO:0000256" key="2">
    <source>
        <dbReference type="ARBA" id="ARBA00006003"/>
    </source>
</evidence>
<feature type="transmembrane region" description="Helical" evidence="12">
    <location>
        <begin position="48"/>
        <end position="75"/>
    </location>
</feature>
<protein>
    <submittedName>
        <fullName evidence="13">Uncharacterized protein</fullName>
    </submittedName>
</protein>
<keyword evidence="10" id="KW-0325">Glycoprotein</keyword>
<sequence length="253" mass="27660">MLLAVTTDPLVSDPLSTLWVLVSLYVLVSLTIPLWVPILQRLTGQCGVFWAFSTLTYYAYLAWLIFAALLGLLLFELPPLGAAWLAAGMLPVPSRCEPMGRVLLVGNGPSIRKRHLGGQIDAFDTVVRFNSFVTKGLEEHTGSKTSLWCHMLQPYHVGGVDISRRSPSVPVCYAWNHVVLAPLFFVPTTGFVMLTKLLESGCVVHLAGFDGFDSGEELHYYKEQRIHLQVNAAGSSTRGGSCYSDGRPPAALP</sequence>
<feature type="region of interest" description="Disordered" evidence="11">
    <location>
        <begin position="234"/>
        <end position="253"/>
    </location>
</feature>
<reference evidence="13" key="2">
    <citation type="submission" date="2024-10" db="UniProtKB">
        <authorList>
            <consortium name="EnsemblProtists"/>
        </authorList>
    </citation>
    <scope>IDENTIFICATION</scope>
</reference>
<keyword evidence="9 12" id="KW-0472">Membrane</keyword>
<evidence type="ECO:0000256" key="12">
    <source>
        <dbReference type="SAM" id="Phobius"/>
    </source>
</evidence>
<evidence type="ECO:0000256" key="7">
    <source>
        <dbReference type="ARBA" id="ARBA00022989"/>
    </source>
</evidence>
<evidence type="ECO:0000256" key="6">
    <source>
        <dbReference type="ARBA" id="ARBA00022968"/>
    </source>
</evidence>
<evidence type="ECO:0000256" key="11">
    <source>
        <dbReference type="SAM" id="MobiDB-lite"/>
    </source>
</evidence>
<evidence type="ECO:0000256" key="5">
    <source>
        <dbReference type="ARBA" id="ARBA00022692"/>
    </source>
</evidence>
<keyword evidence="3" id="KW-0328">Glycosyltransferase</keyword>
<organism evidence="13 14">
    <name type="scientific">Emiliania huxleyi (strain CCMP1516)</name>
    <dbReference type="NCBI Taxonomy" id="280463"/>
    <lineage>
        <taxon>Eukaryota</taxon>
        <taxon>Haptista</taxon>
        <taxon>Haptophyta</taxon>
        <taxon>Prymnesiophyceae</taxon>
        <taxon>Isochrysidales</taxon>
        <taxon>Noelaerhabdaceae</taxon>
        <taxon>Emiliania</taxon>
    </lineage>
</organism>
<dbReference type="Proteomes" id="UP000013827">
    <property type="component" value="Unassembled WGS sequence"/>
</dbReference>
<proteinExistence type="inferred from homology"/>
<dbReference type="PaxDb" id="2903-EOD40668"/>
<evidence type="ECO:0000256" key="3">
    <source>
        <dbReference type="ARBA" id="ARBA00022676"/>
    </source>
</evidence>
<accession>A0A0D3KY33</accession>
<dbReference type="HOGENOM" id="CLU_1100187_0_0_1"/>
<keyword evidence="14" id="KW-1185">Reference proteome</keyword>
<reference evidence="14" key="1">
    <citation type="journal article" date="2013" name="Nature">
        <title>Pan genome of the phytoplankton Emiliania underpins its global distribution.</title>
        <authorList>
            <person name="Read B.A."/>
            <person name="Kegel J."/>
            <person name="Klute M.J."/>
            <person name="Kuo A."/>
            <person name="Lefebvre S.C."/>
            <person name="Maumus F."/>
            <person name="Mayer C."/>
            <person name="Miller J."/>
            <person name="Monier A."/>
            <person name="Salamov A."/>
            <person name="Young J."/>
            <person name="Aguilar M."/>
            <person name="Claverie J.M."/>
            <person name="Frickenhaus S."/>
            <person name="Gonzalez K."/>
            <person name="Herman E.K."/>
            <person name="Lin Y.C."/>
            <person name="Napier J."/>
            <person name="Ogata H."/>
            <person name="Sarno A.F."/>
            <person name="Shmutz J."/>
            <person name="Schroeder D."/>
            <person name="de Vargas C."/>
            <person name="Verret F."/>
            <person name="von Dassow P."/>
            <person name="Valentin K."/>
            <person name="Van de Peer Y."/>
            <person name="Wheeler G."/>
            <person name="Dacks J.B."/>
            <person name="Delwiche C.F."/>
            <person name="Dyhrman S.T."/>
            <person name="Glockner G."/>
            <person name="John U."/>
            <person name="Richards T."/>
            <person name="Worden A.Z."/>
            <person name="Zhang X."/>
            <person name="Grigoriev I.V."/>
            <person name="Allen A.E."/>
            <person name="Bidle K."/>
            <person name="Borodovsky M."/>
            <person name="Bowler C."/>
            <person name="Brownlee C."/>
            <person name="Cock J.M."/>
            <person name="Elias M."/>
            <person name="Gladyshev V.N."/>
            <person name="Groth M."/>
            <person name="Guda C."/>
            <person name="Hadaegh A."/>
            <person name="Iglesias-Rodriguez M.D."/>
            <person name="Jenkins J."/>
            <person name="Jones B.M."/>
            <person name="Lawson T."/>
            <person name="Leese F."/>
            <person name="Lindquist E."/>
            <person name="Lobanov A."/>
            <person name="Lomsadze A."/>
            <person name="Malik S.B."/>
            <person name="Marsh M.E."/>
            <person name="Mackinder L."/>
            <person name="Mock T."/>
            <person name="Mueller-Roeber B."/>
            <person name="Pagarete A."/>
            <person name="Parker M."/>
            <person name="Probert I."/>
            <person name="Quesneville H."/>
            <person name="Raines C."/>
            <person name="Rensing S.A."/>
            <person name="Riano-Pachon D.M."/>
            <person name="Richier S."/>
            <person name="Rokitta S."/>
            <person name="Shiraiwa Y."/>
            <person name="Soanes D.M."/>
            <person name="van der Giezen M."/>
            <person name="Wahlund T.M."/>
            <person name="Williams B."/>
            <person name="Wilson W."/>
            <person name="Wolfe G."/>
            <person name="Wurch L.L."/>
        </authorList>
    </citation>
    <scope>NUCLEOTIDE SEQUENCE</scope>
</reference>
<keyword evidence="6" id="KW-0735">Signal-anchor</keyword>
<evidence type="ECO:0000313" key="14">
    <source>
        <dbReference type="Proteomes" id="UP000013827"/>
    </source>
</evidence>
<evidence type="ECO:0000256" key="4">
    <source>
        <dbReference type="ARBA" id="ARBA00022679"/>
    </source>
</evidence>
<dbReference type="GO" id="GO:0000139">
    <property type="term" value="C:Golgi membrane"/>
    <property type="evidence" value="ECO:0007669"/>
    <property type="project" value="UniProtKB-SubCell"/>
</dbReference>
<dbReference type="PANTHER" id="PTHR13713:SF92">
    <property type="entry name" value="CMP-N-ACETYLNEURAMINATE-BETA-1,4-GALACTOSIDE ALPHA-2,3-SIALYLTRANSFERASE-LIKE ISOFORM X1"/>
    <property type="match status" value="1"/>
</dbReference>
<dbReference type="GO" id="GO:0008373">
    <property type="term" value="F:sialyltransferase activity"/>
    <property type="evidence" value="ECO:0007669"/>
    <property type="project" value="InterPro"/>
</dbReference>
<keyword evidence="4" id="KW-0808">Transferase</keyword>
<dbReference type="PANTHER" id="PTHR13713">
    <property type="entry name" value="SIALYLTRANSFERASE"/>
    <property type="match status" value="1"/>
</dbReference>
<comment type="subcellular location">
    <subcellularLocation>
        <location evidence="1">Golgi apparatus membrane</location>
        <topology evidence="1">Single-pass type II membrane protein</topology>
    </subcellularLocation>
</comment>
<evidence type="ECO:0000256" key="10">
    <source>
        <dbReference type="ARBA" id="ARBA00023180"/>
    </source>
</evidence>
<dbReference type="InterPro" id="IPR001675">
    <property type="entry name" value="Glyco_trans_29"/>
</dbReference>
<dbReference type="GeneID" id="17286041"/>